<evidence type="ECO:0000256" key="2">
    <source>
        <dbReference type="ARBA" id="ARBA00023002"/>
    </source>
</evidence>
<dbReference type="GO" id="GO:0000166">
    <property type="term" value="F:nucleotide binding"/>
    <property type="evidence" value="ECO:0007669"/>
    <property type="project" value="InterPro"/>
</dbReference>
<protein>
    <submittedName>
        <fullName evidence="5">Oxidoreductase</fullName>
    </submittedName>
</protein>
<evidence type="ECO:0000256" key="1">
    <source>
        <dbReference type="ARBA" id="ARBA00010928"/>
    </source>
</evidence>
<sequence length="325" mass="36975">MKKYCWAMIGAGTIAKEMTQAIQKVNGEVYGVLSTTLEKAQNFCRENGVKNAFESVEEIMEDPKIDIIYIATPHNSHYFYIKKALEAGKHVLCEKVLTVNAKQAKEVSDLAKKKKLVVMEAMTIYHMPLFKLLQKKIEEGLIGQVKMLQINFGSHKEYNLENRFFNKSLAGGALLDIGVYALAFSRYFMSSQPVNLATMVNYFETGVDEQSIITMKNFQQEMAVITLTMQAKQPKRALISGTKGYVEVLNYPRAESASVTFTKNGKKEIIEVGETHRALEYEVKDMQELVEQGEYEHSLSYTLDVLHTMDNVRNEWGLIYPFEQA</sequence>
<keyword evidence="6" id="KW-1185">Reference proteome</keyword>
<dbReference type="OrthoDB" id="9815825at2"/>
<dbReference type="RefSeq" id="WP_126821619.1">
    <property type="nucleotide sequence ID" value="NZ_JBHLWU010000001.1"/>
</dbReference>
<dbReference type="InterPro" id="IPR055170">
    <property type="entry name" value="GFO_IDH_MocA-like_dom"/>
</dbReference>
<dbReference type="Pfam" id="PF22725">
    <property type="entry name" value="GFO_IDH_MocA_C3"/>
    <property type="match status" value="1"/>
</dbReference>
<feature type="domain" description="Gfo/Idh/MocA-like oxidoreductase N-terminal" evidence="3">
    <location>
        <begin position="6"/>
        <end position="120"/>
    </location>
</feature>
<dbReference type="InterPro" id="IPR000683">
    <property type="entry name" value="Gfo/Idh/MocA-like_OxRdtase_N"/>
</dbReference>
<evidence type="ECO:0000313" key="6">
    <source>
        <dbReference type="Proteomes" id="UP000288669"/>
    </source>
</evidence>
<dbReference type="Gene3D" id="3.30.360.10">
    <property type="entry name" value="Dihydrodipicolinate Reductase, domain 2"/>
    <property type="match status" value="1"/>
</dbReference>
<dbReference type="Gene3D" id="3.40.50.720">
    <property type="entry name" value="NAD(P)-binding Rossmann-like Domain"/>
    <property type="match status" value="1"/>
</dbReference>
<dbReference type="EMBL" id="NGJZ01000001">
    <property type="protein sequence ID" value="RSU07709.1"/>
    <property type="molecule type" value="Genomic_DNA"/>
</dbReference>
<comment type="similarity">
    <text evidence="1">Belongs to the Gfo/Idh/MocA family.</text>
</comment>
<dbReference type="AlphaFoldDB" id="A0A430AHX2"/>
<feature type="domain" description="GFO/IDH/MocA-like oxidoreductase" evidence="4">
    <location>
        <begin position="131"/>
        <end position="246"/>
    </location>
</feature>
<gene>
    <name evidence="5" type="ORF">CBF30_00260</name>
</gene>
<evidence type="ECO:0000259" key="3">
    <source>
        <dbReference type="Pfam" id="PF01408"/>
    </source>
</evidence>
<name>A0A430AHX2_9ENTE</name>
<dbReference type="SUPFAM" id="SSF55347">
    <property type="entry name" value="Glyceraldehyde-3-phosphate dehydrogenase-like, C-terminal domain"/>
    <property type="match status" value="1"/>
</dbReference>
<organism evidence="5 6">
    <name type="scientific">Vagococcus entomophilus</name>
    <dbReference type="NCBI Taxonomy" id="1160095"/>
    <lineage>
        <taxon>Bacteria</taxon>
        <taxon>Bacillati</taxon>
        <taxon>Bacillota</taxon>
        <taxon>Bacilli</taxon>
        <taxon>Lactobacillales</taxon>
        <taxon>Enterococcaceae</taxon>
        <taxon>Vagococcus</taxon>
    </lineage>
</organism>
<dbReference type="PANTHER" id="PTHR22604:SF105">
    <property type="entry name" value="TRANS-1,2-DIHYDROBENZENE-1,2-DIOL DEHYDROGENASE"/>
    <property type="match status" value="1"/>
</dbReference>
<dbReference type="InterPro" id="IPR050984">
    <property type="entry name" value="Gfo/Idh/MocA_domain"/>
</dbReference>
<proteinExistence type="inferred from homology"/>
<dbReference type="InterPro" id="IPR036291">
    <property type="entry name" value="NAD(P)-bd_dom_sf"/>
</dbReference>
<reference evidence="5 6" key="1">
    <citation type="submission" date="2017-05" db="EMBL/GenBank/DDBJ databases">
        <title>Vagococcus spp. assemblies.</title>
        <authorList>
            <person name="Gulvik C.A."/>
        </authorList>
    </citation>
    <scope>NUCLEOTIDE SEQUENCE [LARGE SCALE GENOMIC DNA]</scope>
    <source>
        <strain evidence="5 6">DSM 24756</strain>
    </source>
</reference>
<dbReference type="Proteomes" id="UP000288669">
    <property type="component" value="Unassembled WGS sequence"/>
</dbReference>
<comment type="caution">
    <text evidence="5">The sequence shown here is derived from an EMBL/GenBank/DDBJ whole genome shotgun (WGS) entry which is preliminary data.</text>
</comment>
<dbReference type="Pfam" id="PF01408">
    <property type="entry name" value="GFO_IDH_MocA"/>
    <property type="match status" value="1"/>
</dbReference>
<keyword evidence="2" id="KW-0560">Oxidoreductase</keyword>
<dbReference type="GO" id="GO:0016491">
    <property type="term" value="F:oxidoreductase activity"/>
    <property type="evidence" value="ECO:0007669"/>
    <property type="project" value="UniProtKB-KW"/>
</dbReference>
<evidence type="ECO:0000259" key="4">
    <source>
        <dbReference type="Pfam" id="PF22725"/>
    </source>
</evidence>
<dbReference type="SUPFAM" id="SSF51735">
    <property type="entry name" value="NAD(P)-binding Rossmann-fold domains"/>
    <property type="match status" value="1"/>
</dbReference>
<accession>A0A430AHX2</accession>
<evidence type="ECO:0000313" key="5">
    <source>
        <dbReference type="EMBL" id="RSU07709.1"/>
    </source>
</evidence>
<dbReference type="PANTHER" id="PTHR22604">
    <property type="entry name" value="OXIDOREDUCTASES"/>
    <property type="match status" value="1"/>
</dbReference>